<feature type="compositionally biased region" description="Basic and acidic residues" evidence="10">
    <location>
        <begin position="31"/>
        <end position="51"/>
    </location>
</feature>
<feature type="binding site" evidence="8">
    <location>
        <position position="148"/>
    </location>
    <ligand>
        <name>ATP</name>
        <dbReference type="ChEBI" id="CHEBI:30616"/>
    </ligand>
</feature>
<feature type="domain" description="Protein kinase" evidence="11">
    <location>
        <begin position="119"/>
        <end position="435"/>
    </location>
</feature>
<feature type="compositionally biased region" description="Basic residues" evidence="10">
    <location>
        <begin position="57"/>
        <end position="69"/>
    </location>
</feature>
<keyword evidence="4 8" id="KW-0547">Nucleotide-binding</keyword>
<dbReference type="Gene3D" id="3.30.200.20">
    <property type="entry name" value="Phosphorylase Kinase, domain 1"/>
    <property type="match status" value="1"/>
</dbReference>
<evidence type="ECO:0000259" key="11">
    <source>
        <dbReference type="PROSITE" id="PS50011"/>
    </source>
</evidence>
<dbReference type="InterPro" id="IPR008271">
    <property type="entry name" value="Ser/Thr_kinase_AS"/>
</dbReference>
<feature type="compositionally biased region" description="Basic and acidic residues" evidence="10">
    <location>
        <begin position="70"/>
        <end position="83"/>
    </location>
</feature>
<dbReference type="SUPFAM" id="SSF56112">
    <property type="entry name" value="Protein kinase-like (PK-like)"/>
    <property type="match status" value="1"/>
</dbReference>
<reference evidence="12 13" key="1">
    <citation type="submission" date="2021-04" db="EMBL/GenBank/DDBJ databases">
        <authorList>
            <person name="Bliznina A."/>
        </authorList>
    </citation>
    <scope>NUCLEOTIDE SEQUENCE [LARGE SCALE GENOMIC DNA]</scope>
</reference>
<dbReference type="PROSITE" id="PS00107">
    <property type="entry name" value="PROTEIN_KINASE_ATP"/>
    <property type="match status" value="1"/>
</dbReference>
<dbReference type="Proteomes" id="UP001158576">
    <property type="component" value="Chromosome 2"/>
</dbReference>
<feature type="compositionally biased region" description="Basic and acidic residues" evidence="10">
    <location>
        <begin position="440"/>
        <end position="466"/>
    </location>
</feature>
<keyword evidence="2 9" id="KW-0723">Serine/threonine-protein kinase</keyword>
<dbReference type="SMART" id="SM00220">
    <property type="entry name" value="S_TKc"/>
    <property type="match status" value="1"/>
</dbReference>
<dbReference type="EMBL" id="OU015567">
    <property type="protein sequence ID" value="CAG5112962.1"/>
    <property type="molecule type" value="Genomic_DNA"/>
</dbReference>
<evidence type="ECO:0000256" key="2">
    <source>
        <dbReference type="ARBA" id="ARBA00022527"/>
    </source>
</evidence>
<feature type="compositionally biased region" description="Basic residues" evidence="10">
    <location>
        <begin position="84"/>
        <end position="93"/>
    </location>
</feature>
<comment type="similarity">
    <text evidence="7">Belongs to the protein kinase superfamily. CMGC Ser/Thr protein kinase family. Lammer subfamily.</text>
</comment>
<dbReference type="PANTHER" id="PTHR45646:SF11">
    <property type="entry name" value="SERINE_THREONINE-PROTEIN KINASE DOA"/>
    <property type="match status" value="1"/>
</dbReference>
<protein>
    <recommendedName>
        <fullName evidence="1">dual-specificity kinase</fullName>
        <ecNumber evidence="1">2.7.12.1</ecNumber>
    </recommendedName>
</protein>
<dbReference type="InterPro" id="IPR051175">
    <property type="entry name" value="CLK_kinases"/>
</dbReference>
<evidence type="ECO:0000256" key="5">
    <source>
        <dbReference type="ARBA" id="ARBA00022777"/>
    </source>
</evidence>
<evidence type="ECO:0000256" key="7">
    <source>
        <dbReference type="ARBA" id="ARBA00037966"/>
    </source>
</evidence>
<gene>
    <name evidence="12" type="ORF">OKIOD_LOCUS15883</name>
</gene>
<keyword evidence="13" id="KW-1185">Reference proteome</keyword>
<sequence>MRRRSYSSDRNGSQSSEDGYHSRRKKRRRSRTDSRELDLKRERDSIKRDYSMESFSRRRRSSSGRRFKREKRDRSECLSERSRSRSHRRRRRHGSEAPTKVDQDGHLKFKRGDVINDRYQIDKTLGEGTFGKVAKCFDKKRGQTVALKIIKNIERYRDAAKLEINVLEKLTRKDPKGKYLCVSLFDHFNYRGHVCLAFPVLGESTFDFQKNNNYRPYSFEHVRHMTYQLCWAVKFMHDNRLTHTDLKPENILLVDSSHKVEYSHRKRREYRRLKNSDIRVIDMGSATFDHEHHSAVVSTRHYRAPEVVLELGWAQSCDVWSIGCIIFEFYMGITMFQTHDNLEHLAMMERILGPIPNHMIEKTKKTKYFRRGKLDWDSKSSNGKYVRENCKPLIRYCRRRDEPEHVKFFDLIAQMLEYEPSRRINLAEALKHPFFNNLPSDKRLPSKTREDSISSRRSNSRQESRR</sequence>
<feature type="region of interest" description="Disordered" evidence="10">
    <location>
        <begin position="1"/>
        <end position="105"/>
    </location>
</feature>
<name>A0ABN7T9Y6_OIKDI</name>
<evidence type="ECO:0000256" key="10">
    <source>
        <dbReference type="SAM" id="MobiDB-lite"/>
    </source>
</evidence>
<dbReference type="Pfam" id="PF00069">
    <property type="entry name" value="Pkinase"/>
    <property type="match status" value="1"/>
</dbReference>
<organism evidence="12 13">
    <name type="scientific">Oikopleura dioica</name>
    <name type="common">Tunicate</name>
    <dbReference type="NCBI Taxonomy" id="34765"/>
    <lineage>
        <taxon>Eukaryota</taxon>
        <taxon>Metazoa</taxon>
        <taxon>Chordata</taxon>
        <taxon>Tunicata</taxon>
        <taxon>Appendicularia</taxon>
        <taxon>Copelata</taxon>
        <taxon>Oikopleuridae</taxon>
        <taxon>Oikopleura</taxon>
    </lineage>
</organism>
<evidence type="ECO:0000256" key="3">
    <source>
        <dbReference type="ARBA" id="ARBA00022679"/>
    </source>
</evidence>
<evidence type="ECO:0000256" key="4">
    <source>
        <dbReference type="ARBA" id="ARBA00022741"/>
    </source>
</evidence>
<evidence type="ECO:0000313" key="13">
    <source>
        <dbReference type="Proteomes" id="UP001158576"/>
    </source>
</evidence>
<evidence type="ECO:0000256" key="9">
    <source>
        <dbReference type="RuleBase" id="RU000304"/>
    </source>
</evidence>
<feature type="compositionally biased region" description="Polar residues" evidence="10">
    <location>
        <begin position="8"/>
        <end position="17"/>
    </location>
</feature>
<dbReference type="PROSITE" id="PS00108">
    <property type="entry name" value="PROTEIN_KINASE_ST"/>
    <property type="match status" value="1"/>
</dbReference>
<dbReference type="InterPro" id="IPR011009">
    <property type="entry name" value="Kinase-like_dom_sf"/>
</dbReference>
<evidence type="ECO:0000256" key="6">
    <source>
        <dbReference type="ARBA" id="ARBA00022840"/>
    </source>
</evidence>
<proteinExistence type="inferred from homology"/>
<accession>A0ABN7T9Y6</accession>
<evidence type="ECO:0000256" key="8">
    <source>
        <dbReference type="PROSITE-ProRule" id="PRU10141"/>
    </source>
</evidence>
<keyword evidence="3" id="KW-0808">Transferase</keyword>
<keyword evidence="5" id="KW-0418">Kinase</keyword>
<dbReference type="Gene3D" id="1.10.510.10">
    <property type="entry name" value="Transferase(Phosphotransferase) domain 1"/>
    <property type="match status" value="1"/>
</dbReference>
<feature type="region of interest" description="Disordered" evidence="10">
    <location>
        <begin position="437"/>
        <end position="466"/>
    </location>
</feature>
<dbReference type="PANTHER" id="PTHR45646">
    <property type="entry name" value="SERINE/THREONINE-PROTEIN KINASE DOA-RELATED"/>
    <property type="match status" value="1"/>
</dbReference>
<keyword evidence="6 8" id="KW-0067">ATP-binding</keyword>
<dbReference type="InterPro" id="IPR017441">
    <property type="entry name" value="Protein_kinase_ATP_BS"/>
</dbReference>
<dbReference type="InterPro" id="IPR000719">
    <property type="entry name" value="Prot_kinase_dom"/>
</dbReference>
<evidence type="ECO:0000313" key="12">
    <source>
        <dbReference type="EMBL" id="CAG5112962.1"/>
    </source>
</evidence>
<evidence type="ECO:0000256" key="1">
    <source>
        <dbReference type="ARBA" id="ARBA00013203"/>
    </source>
</evidence>
<dbReference type="CDD" id="cd14134">
    <property type="entry name" value="PKc_CLK"/>
    <property type="match status" value="1"/>
</dbReference>
<dbReference type="EC" id="2.7.12.1" evidence="1"/>
<dbReference type="PROSITE" id="PS50011">
    <property type="entry name" value="PROTEIN_KINASE_DOM"/>
    <property type="match status" value="1"/>
</dbReference>